<dbReference type="Pfam" id="PF24533">
    <property type="entry name" value="Tri-helical_Ada2b_C"/>
    <property type="match status" value="1"/>
</dbReference>
<protein>
    <submittedName>
        <fullName evidence="4">SFRICE_005473</fullName>
    </submittedName>
</protein>
<evidence type="ECO:0000256" key="2">
    <source>
        <dbReference type="SAM" id="MobiDB-lite"/>
    </source>
</evidence>
<organism evidence="4">
    <name type="scientific">Spodoptera frugiperda</name>
    <name type="common">Fall armyworm</name>
    <dbReference type="NCBI Taxonomy" id="7108"/>
    <lineage>
        <taxon>Eukaryota</taxon>
        <taxon>Metazoa</taxon>
        <taxon>Ecdysozoa</taxon>
        <taxon>Arthropoda</taxon>
        <taxon>Hexapoda</taxon>
        <taxon>Insecta</taxon>
        <taxon>Pterygota</taxon>
        <taxon>Neoptera</taxon>
        <taxon>Endopterygota</taxon>
        <taxon>Lepidoptera</taxon>
        <taxon>Glossata</taxon>
        <taxon>Ditrysia</taxon>
        <taxon>Noctuoidea</taxon>
        <taxon>Noctuidae</taxon>
        <taxon>Amphipyrinae</taxon>
        <taxon>Spodoptera</taxon>
    </lineage>
</organism>
<dbReference type="InterPro" id="IPR009057">
    <property type="entry name" value="Homeodomain-like_sf"/>
</dbReference>
<proteinExistence type="predicted"/>
<evidence type="ECO:0000313" key="4">
    <source>
        <dbReference type="EMBL" id="SOQ43149.1"/>
    </source>
</evidence>
<dbReference type="Gene3D" id="1.10.10.10">
    <property type="entry name" value="Winged helix-like DNA-binding domain superfamily/Winged helix DNA-binding domain"/>
    <property type="match status" value="1"/>
</dbReference>
<dbReference type="OrthoDB" id="270417at2759"/>
<feature type="domain" description="Ada2b tri-helical" evidence="3">
    <location>
        <begin position="62"/>
        <end position="115"/>
    </location>
</feature>
<reference evidence="4" key="1">
    <citation type="submission" date="2016-07" db="EMBL/GenBank/DDBJ databases">
        <authorList>
            <person name="Bretaudeau A."/>
        </authorList>
    </citation>
    <scope>NUCLEOTIDE SEQUENCE</scope>
    <source>
        <strain evidence="4">Rice</strain>
        <tissue evidence="4">Whole body</tissue>
    </source>
</reference>
<dbReference type="InterPro" id="IPR056267">
    <property type="entry name" value="Ada2b_C"/>
</dbReference>
<evidence type="ECO:0000256" key="1">
    <source>
        <dbReference type="ARBA" id="ARBA00004123"/>
    </source>
</evidence>
<comment type="subcellular location">
    <subcellularLocation>
        <location evidence="1">Nucleus</location>
    </subcellularLocation>
</comment>
<dbReference type="InterPro" id="IPR036388">
    <property type="entry name" value="WH-like_DNA-bd_sf"/>
</dbReference>
<dbReference type="EMBL" id="ODYU01003861">
    <property type="protein sequence ID" value="SOQ43149.1"/>
    <property type="molecule type" value="Genomic_DNA"/>
</dbReference>
<feature type="compositionally biased region" description="Basic residues" evidence="2">
    <location>
        <begin position="1"/>
        <end position="11"/>
    </location>
</feature>
<evidence type="ECO:0000259" key="3">
    <source>
        <dbReference type="Pfam" id="PF24533"/>
    </source>
</evidence>
<dbReference type="GO" id="GO:0005634">
    <property type="term" value="C:nucleus"/>
    <property type="evidence" value="ECO:0007669"/>
    <property type="project" value="UniProtKB-SubCell"/>
</dbReference>
<name>A0A2H1VQP9_SPOFR</name>
<feature type="region of interest" description="Disordered" evidence="2">
    <location>
        <begin position="1"/>
        <end position="57"/>
    </location>
</feature>
<dbReference type="SUPFAM" id="SSF46689">
    <property type="entry name" value="Homeodomain-like"/>
    <property type="match status" value="1"/>
</dbReference>
<dbReference type="AlphaFoldDB" id="A0A2H1VQP9"/>
<feature type="compositionally biased region" description="Low complexity" evidence="2">
    <location>
        <begin position="43"/>
        <end position="57"/>
    </location>
</feature>
<sequence>MQRTKERKKNRPIREVELSYITRDGESGSSSTSPRCTRDGSTACGCSKKSSCSNSNGACSRHLLTSNEIQLCSALSLPPAQYVTMKGVLLRRPAAADADVDIAVRHYLHSAGWIRN</sequence>
<gene>
    <name evidence="4" type="ORF">SFRICE_005473</name>
</gene>
<accession>A0A2H1VQP9</accession>